<evidence type="ECO:0000313" key="3">
    <source>
        <dbReference type="Proteomes" id="UP000762676"/>
    </source>
</evidence>
<dbReference type="AlphaFoldDB" id="A0AAV4FKP5"/>
<name>A0AAV4FKP5_9GAST</name>
<reference evidence="2 3" key="1">
    <citation type="journal article" date="2021" name="Elife">
        <title>Chloroplast acquisition without the gene transfer in kleptoplastic sea slugs, Plakobranchus ocellatus.</title>
        <authorList>
            <person name="Maeda T."/>
            <person name="Takahashi S."/>
            <person name="Yoshida T."/>
            <person name="Shimamura S."/>
            <person name="Takaki Y."/>
            <person name="Nagai Y."/>
            <person name="Toyoda A."/>
            <person name="Suzuki Y."/>
            <person name="Arimoto A."/>
            <person name="Ishii H."/>
            <person name="Satoh N."/>
            <person name="Nishiyama T."/>
            <person name="Hasebe M."/>
            <person name="Maruyama T."/>
            <person name="Minagawa J."/>
            <person name="Obokata J."/>
            <person name="Shigenobu S."/>
        </authorList>
    </citation>
    <scope>NUCLEOTIDE SEQUENCE [LARGE SCALE GENOMIC DNA]</scope>
</reference>
<protein>
    <submittedName>
        <fullName evidence="2">Uncharacterized protein</fullName>
    </submittedName>
</protein>
<comment type="caution">
    <text evidence="2">The sequence shown here is derived from an EMBL/GenBank/DDBJ whole genome shotgun (WGS) entry which is preliminary data.</text>
</comment>
<feature type="region of interest" description="Disordered" evidence="1">
    <location>
        <begin position="1"/>
        <end position="39"/>
    </location>
</feature>
<dbReference type="Proteomes" id="UP000762676">
    <property type="component" value="Unassembled WGS sequence"/>
</dbReference>
<proteinExistence type="predicted"/>
<keyword evidence="3" id="KW-1185">Reference proteome</keyword>
<sequence length="77" mass="8400">MSAGPDQQGLDHDRLTLDSVPVVSDQRATPPGDDLEGDSLMSRLHWPAAPGRDKDQPHLGYHDPVGGAVRILHYVKH</sequence>
<organism evidence="2 3">
    <name type="scientific">Elysia marginata</name>
    <dbReference type="NCBI Taxonomy" id="1093978"/>
    <lineage>
        <taxon>Eukaryota</taxon>
        <taxon>Metazoa</taxon>
        <taxon>Spiralia</taxon>
        <taxon>Lophotrochozoa</taxon>
        <taxon>Mollusca</taxon>
        <taxon>Gastropoda</taxon>
        <taxon>Heterobranchia</taxon>
        <taxon>Euthyneura</taxon>
        <taxon>Panpulmonata</taxon>
        <taxon>Sacoglossa</taxon>
        <taxon>Placobranchoidea</taxon>
        <taxon>Plakobranchidae</taxon>
        <taxon>Elysia</taxon>
    </lineage>
</organism>
<gene>
    <name evidence="2" type="ORF">ElyMa_002149900</name>
</gene>
<evidence type="ECO:0000313" key="2">
    <source>
        <dbReference type="EMBL" id="GFR73934.1"/>
    </source>
</evidence>
<evidence type="ECO:0000256" key="1">
    <source>
        <dbReference type="SAM" id="MobiDB-lite"/>
    </source>
</evidence>
<accession>A0AAV4FKP5</accession>
<dbReference type="EMBL" id="BMAT01004468">
    <property type="protein sequence ID" value="GFR73934.1"/>
    <property type="molecule type" value="Genomic_DNA"/>
</dbReference>